<proteinExistence type="inferred from homology"/>
<evidence type="ECO:0000256" key="3">
    <source>
        <dbReference type="PROSITE-ProRule" id="PRU00284"/>
    </source>
</evidence>
<keyword evidence="4" id="KW-0472">Membrane</keyword>
<organism evidence="6 7">
    <name type="scientific">Pseudoduganella ginsengisoli</name>
    <dbReference type="NCBI Taxonomy" id="1462440"/>
    <lineage>
        <taxon>Bacteria</taxon>
        <taxon>Pseudomonadati</taxon>
        <taxon>Pseudomonadota</taxon>
        <taxon>Betaproteobacteria</taxon>
        <taxon>Burkholderiales</taxon>
        <taxon>Oxalobacteraceae</taxon>
        <taxon>Telluria group</taxon>
        <taxon>Pseudoduganella</taxon>
    </lineage>
</organism>
<dbReference type="Pfam" id="PF00015">
    <property type="entry name" value="MCPsignal"/>
    <property type="match status" value="1"/>
</dbReference>
<protein>
    <submittedName>
        <fullName evidence="6">Chemotaxis protein</fullName>
    </submittedName>
</protein>
<evidence type="ECO:0000259" key="5">
    <source>
        <dbReference type="PROSITE" id="PS50111"/>
    </source>
</evidence>
<dbReference type="GO" id="GO:0006935">
    <property type="term" value="P:chemotaxis"/>
    <property type="evidence" value="ECO:0007669"/>
    <property type="project" value="InterPro"/>
</dbReference>
<comment type="caution">
    <text evidence="6">The sequence shown here is derived from an EMBL/GenBank/DDBJ whole genome shotgun (WGS) entry which is preliminary data.</text>
</comment>
<dbReference type="SMART" id="SM00283">
    <property type="entry name" value="MA"/>
    <property type="match status" value="1"/>
</dbReference>
<dbReference type="PROSITE" id="PS50111">
    <property type="entry name" value="CHEMOTAXIS_TRANSDUC_2"/>
    <property type="match status" value="1"/>
</dbReference>
<dbReference type="InterPro" id="IPR004090">
    <property type="entry name" value="Chemotax_Me-accpt_rcpt"/>
</dbReference>
<evidence type="ECO:0000256" key="4">
    <source>
        <dbReference type="SAM" id="Phobius"/>
    </source>
</evidence>
<sequence length="522" mass="57416">MRVCLVGIFRPQPYTMMTLPTAVVHCILLLAGSVLILMAGAPWWALAYLLAGAALAWLSSRKGGLDFRPVMRLVRGHNIGMSVEAVHIGKQIKEAAEHANKQQDLSSHIYTLAERSSSEVQVVQSSISTIAGFANDLASGMSTARTDMAQANDQAREAAEVMQTFNANIGKLLEGTKSTLGLMHQISEISQQTNLLSLNASIEAARAGEKGRGFAVVASEVRSLAERTRVLAVSVTTQVKEIQEHSQHTAKVAATITERIGRTCEVMGATTQQLDTFAGGSVRVSSEIDSIRDIVDRVTDNNNTISDNIGQMRNLSQDMAKAMNACSTRSRKLTAAAEDGMRELGKVTLGEAAFDKVIVRLNECRRECEKGLKQLVDQGFDVFDKNYQPIPGTNPQQYHTTYDMAYERHFQPLFDAWAESIPGCDLAVMCTEGETYPPTHVSKYCSKPSGDVAWDTAHCRDKRFHNGNQMLSNVSNDTREFLFQAYMRDIGDIFVLVSQPVYVNGRHWGGFMFGLQHEALKD</sequence>
<dbReference type="AlphaFoldDB" id="A0A6L6PWV1"/>
<dbReference type="GO" id="GO:0004888">
    <property type="term" value="F:transmembrane signaling receptor activity"/>
    <property type="evidence" value="ECO:0007669"/>
    <property type="project" value="InterPro"/>
</dbReference>
<comment type="similarity">
    <text evidence="2">Belongs to the methyl-accepting chemotaxis (MCP) protein family.</text>
</comment>
<feature type="transmembrane region" description="Helical" evidence="4">
    <location>
        <begin position="17"/>
        <end position="37"/>
    </location>
</feature>
<name>A0A6L6PWV1_9BURK</name>
<keyword evidence="1 3" id="KW-0807">Transducer</keyword>
<dbReference type="Gene3D" id="1.10.287.950">
    <property type="entry name" value="Methyl-accepting chemotaxis protein"/>
    <property type="match status" value="1"/>
</dbReference>
<dbReference type="InterPro" id="IPR004089">
    <property type="entry name" value="MCPsignal_dom"/>
</dbReference>
<keyword evidence="7" id="KW-1185">Reference proteome</keyword>
<dbReference type="PANTHER" id="PTHR32089:SF112">
    <property type="entry name" value="LYSOZYME-LIKE PROTEIN-RELATED"/>
    <property type="match status" value="1"/>
</dbReference>
<feature type="domain" description="Methyl-accepting transducer" evidence="5">
    <location>
        <begin position="84"/>
        <end position="317"/>
    </location>
</feature>
<dbReference type="Proteomes" id="UP000484015">
    <property type="component" value="Unassembled WGS sequence"/>
</dbReference>
<evidence type="ECO:0000313" key="7">
    <source>
        <dbReference type="Proteomes" id="UP000484015"/>
    </source>
</evidence>
<evidence type="ECO:0000256" key="1">
    <source>
        <dbReference type="ARBA" id="ARBA00023224"/>
    </source>
</evidence>
<keyword evidence="4" id="KW-0812">Transmembrane</keyword>
<gene>
    <name evidence="6" type="ORF">GM668_07980</name>
</gene>
<dbReference type="GO" id="GO:0007165">
    <property type="term" value="P:signal transduction"/>
    <property type="evidence" value="ECO:0007669"/>
    <property type="project" value="UniProtKB-KW"/>
</dbReference>
<dbReference type="SUPFAM" id="SSF58104">
    <property type="entry name" value="Methyl-accepting chemotaxis protein (MCP) signaling domain"/>
    <property type="match status" value="1"/>
</dbReference>
<reference evidence="6 7" key="1">
    <citation type="submission" date="2019-11" db="EMBL/GenBank/DDBJ databases">
        <title>Type strains purchased from KCTC, JCM and DSMZ.</title>
        <authorList>
            <person name="Lu H."/>
        </authorList>
    </citation>
    <scope>NUCLEOTIDE SEQUENCE [LARGE SCALE GENOMIC DNA]</scope>
    <source>
        <strain evidence="6 7">KCTC 42409</strain>
    </source>
</reference>
<dbReference type="OrthoDB" id="2489132at2"/>
<keyword evidence="4" id="KW-1133">Transmembrane helix</keyword>
<dbReference type="PRINTS" id="PR00260">
    <property type="entry name" value="CHEMTRNSDUCR"/>
</dbReference>
<evidence type="ECO:0000313" key="6">
    <source>
        <dbReference type="EMBL" id="MTW02027.1"/>
    </source>
</evidence>
<accession>A0A6L6PWV1</accession>
<dbReference type="GO" id="GO:0016020">
    <property type="term" value="C:membrane"/>
    <property type="evidence" value="ECO:0007669"/>
    <property type="project" value="InterPro"/>
</dbReference>
<evidence type="ECO:0000256" key="2">
    <source>
        <dbReference type="ARBA" id="ARBA00029447"/>
    </source>
</evidence>
<dbReference type="EMBL" id="WNLA01000003">
    <property type="protein sequence ID" value="MTW02027.1"/>
    <property type="molecule type" value="Genomic_DNA"/>
</dbReference>
<dbReference type="PANTHER" id="PTHR32089">
    <property type="entry name" value="METHYL-ACCEPTING CHEMOTAXIS PROTEIN MCPB"/>
    <property type="match status" value="1"/>
</dbReference>